<accession>A0AA39MDL4</accession>
<evidence type="ECO:0000256" key="1">
    <source>
        <dbReference type="SAM" id="Phobius"/>
    </source>
</evidence>
<reference evidence="2" key="1">
    <citation type="submission" date="2023-06" db="EMBL/GenBank/DDBJ databases">
        <authorList>
            <consortium name="Lawrence Berkeley National Laboratory"/>
            <person name="Ahrendt S."/>
            <person name="Sahu N."/>
            <person name="Indic B."/>
            <person name="Wong-Bajracharya J."/>
            <person name="Merenyi Z."/>
            <person name="Ke H.-M."/>
            <person name="Monk M."/>
            <person name="Kocsube S."/>
            <person name="Drula E."/>
            <person name="Lipzen A."/>
            <person name="Balint B."/>
            <person name="Henrissat B."/>
            <person name="Andreopoulos B."/>
            <person name="Martin F.M."/>
            <person name="Harder C.B."/>
            <person name="Rigling D."/>
            <person name="Ford K.L."/>
            <person name="Foster G.D."/>
            <person name="Pangilinan J."/>
            <person name="Papanicolaou A."/>
            <person name="Barry K."/>
            <person name="LaButti K."/>
            <person name="Viragh M."/>
            <person name="Koriabine M."/>
            <person name="Yan M."/>
            <person name="Riley R."/>
            <person name="Champramary S."/>
            <person name="Plett K.L."/>
            <person name="Tsai I.J."/>
            <person name="Slot J."/>
            <person name="Sipos G."/>
            <person name="Plett J."/>
            <person name="Nagy L.G."/>
            <person name="Grigoriev I.V."/>
        </authorList>
    </citation>
    <scope>NUCLEOTIDE SEQUENCE</scope>
    <source>
        <strain evidence="2">FPL87.14</strain>
    </source>
</reference>
<name>A0AA39MDL4_9AGAR</name>
<dbReference type="PROSITE" id="PS51300">
    <property type="entry name" value="NIRD"/>
    <property type="match status" value="1"/>
</dbReference>
<keyword evidence="1" id="KW-0472">Membrane</keyword>
<gene>
    <name evidence="2" type="ORF">EV421DRAFT_1913649</name>
</gene>
<sequence>MSKMGEAQELGSLGGLKPAVGAPVGLRLGWQRWGCRCSHRRRSSVIVASIRAVFVTEEALLSLLSLDVGAPITIPPSRPYPCPPLCVPGPSSQFSCCALLSMVPLPHSRTLSTCPIITVVLLVVVVAVAVCLQLFHSLAHRWLPIENPSVYLRGCWVGGVGDWRRICCRGGVLVDAGVDVECGGAAVVLVGGYHRAQPHLRVYA</sequence>
<dbReference type="EMBL" id="JAUEPT010000184">
    <property type="protein sequence ID" value="KAK0429948.1"/>
    <property type="molecule type" value="Genomic_DNA"/>
</dbReference>
<evidence type="ECO:0000313" key="3">
    <source>
        <dbReference type="Proteomes" id="UP001175226"/>
    </source>
</evidence>
<dbReference type="AlphaFoldDB" id="A0AA39MDL4"/>
<proteinExistence type="predicted"/>
<keyword evidence="1" id="KW-1133">Transmembrane helix</keyword>
<comment type="caution">
    <text evidence="2">The sequence shown here is derived from an EMBL/GenBank/DDBJ whole genome shotgun (WGS) entry which is preliminary data.</text>
</comment>
<keyword evidence="3" id="KW-1185">Reference proteome</keyword>
<feature type="transmembrane region" description="Helical" evidence="1">
    <location>
        <begin position="116"/>
        <end position="135"/>
    </location>
</feature>
<organism evidence="2 3">
    <name type="scientific">Armillaria borealis</name>
    <dbReference type="NCBI Taxonomy" id="47425"/>
    <lineage>
        <taxon>Eukaryota</taxon>
        <taxon>Fungi</taxon>
        <taxon>Dikarya</taxon>
        <taxon>Basidiomycota</taxon>
        <taxon>Agaricomycotina</taxon>
        <taxon>Agaricomycetes</taxon>
        <taxon>Agaricomycetidae</taxon>
        <taxon>Agaricales</taxon>
        <taxon>Marasmiineae</taxon>
        <taxon>Physalacriaceae</taxon>
        <taxon>Armillaria</taxon>
    </lineage>
</organism>
<evidence type="ECO:0000313" key="2">
    <source>
        <dbReference type="EMBL" id="KAK0429948.1"/>
    </source>
</evidence>
<dbReference type="Proteomes" id="UP001175226">
    <property type="component" value="Unassembled WGS sequence"/>
</dbReference>
<keyword evidence="1" id="KW-0812">Transmembrane</keyword>
<protein>
    <submittedName>
        <fullName evidence="2">Uncharacterized protein</fullName>
    </submittedName>
</protein>